<dbReference type="PANTHER" id="PTHR47955:SF15">
    <property type="entry name" value="CYTOCHROME P450 71A2-LIKE"/>
    <property type="match status" value="1"/>
</dbReference>
<dbReference type="Proteomes" id="UP000594261">
    <property type="component" value="Chromosome 10"/>
</dbReference>
<dbReference type="PROSITE" id="PS00086">
    <property type="entry name" value="CYTOCHROME_P450"/>
    <property type="match status" value="2"/>
</dbReference>
<dbReference type="EnsemblPlants" id="QL10p006411:mrna">
    <property type="protein sequence ID" value="QL10p006411:mrna"/>
    <property type="gene ID" value="QL10p006411"/>
</dbReference>
<feature type="binding site" description="axial binding residue" evidence="4">
    <location>
        <position position="870"/>
    </location>
    <ligand>
        <name>heme</name>
        <dbReference type="ChEBI" id="CHEBI:30413"/>
    </ligand>
    <ligandPart>
        <name>Fe</name>
        <dbReference type="ChEBI" id="CHEBI:18248"/>
    </ligandPart>
</feature>
<evidence type="ECO:0000256" key="1">
    <source>
        <dbReference type="ARBA" id="ARBA00010617"/>
    </source>
</evidence>
<dbReference type="GO" id="GO:0005506">
    <property type="term" value="F:iron ion binding"/>
    <property type="evidence" value="ECO:0007669"/>
    <property type="project" value="InterPro"/>
</dbReference>
<dbReference type="InterPro" id="IPR036396">
    <property type="entry name" value="Cyt_P450_sf"/>
</dbReference>
<dbReference type="Gene3D" id="1.10.510.10">
    <property type="entry name" value="Transferase(Phosphotransferase) domain 1"/>
    <property type="match status" value="1"/>
</dbReference>
<evidence type="ECO:0000256" key="2">
    <source>
        <dbReference type="ARBA" id="ARBA00022723"/>
    </source>
</evidence>
<keyword evidence="3 4" id="KW-0408">Iron</keyword>
<dbReference type="AlphaFoldDB" id="A0A7N2MNF7"/>
<proteinExistence type="inferred from homology"/>
<evidence type="ECO:0000313" key="5">
    <source>
        <dbReference type="EnsemblPlants" id="QL10p006411:mrna"/>
    </source>
</evidence>
<accession>A0A7N2MNF7</accession>
<dbReference type="GO" id="GO:0016705">
    <property type="term" value="F:oxidoreductase activity, acting on paired donors, with incorporation or reduction of molecular oxygen"/>
    <property type="evidence" value="ECO:0007669"/>
    <property type="project" value="InterPro"/>
</dbReference>
<comment type="cofactor">
    <cofactor evidence="4">
        <name>heme</name>
        <dbReference type="ChEBI" id="CHEBI:30413"/>
    </cofactor>
</comment>
<dbReference type="InterPro" id="IPR001128">
    <property type="entry name" value="Cyt_P450"/>
</dbReference>
<sequence>MAFLSLLSQQWWQELHGVTKLTLFLYTLLLPFLFLRLRKLGEKGKLNLPPSPPKLPIIGNLHQLGTLPHRSLRMLSSKYGPLMLLHLGHVPTLVVSSAEMAREMMKSHDIAFSNRPKTTAANIFFYGCIDVGFAPYGDYWRHTKKIVILELLSLKKVQSFQFVREEEFGEKDGKSTFGELSKKMMMQFTAFSFGDFFPSLGWMDNLTGLVATLKASLRAMDALFDQLIEEYKMLNVDEDKKDFMHILLKLQKEGMLEIELTKENLKAVILDMFVAGTETTATTLEWAMAELIKNPSMMKKAQEEVRRVVGKKSKLDETDITHLPYLKCIIKETLRLHPEEFLPERFNKNPVDFKGHDFHFIPFGSGRRGCPGIAFGSAAAEYVIANLLYHFNWKLPGDEVMKDLDMSEEYGMTVHRRFPLLLVVAYLPHPLSRHCSSVNVMADELNSSNNFTGHGWSYPIIFGVSVASWVDVELCRGEALFQTHENLEHLAMMKWVLGPWPQHMLKRGRYKIEDNLQLSCGELKLEMAFLSLLPQQFWQELHGVTQFGGLPHRSLRVLSKMAREIMKTHDIVFSNRPKTTAANIFTYGCVNVGFAPYGDYWKREKSYSTSTSKPEKSAIVSTEVKDGKSTFGELSRRMAMQVTAFSFGHFFPSLGWMDNLTGLIASLKATSIAVDALLDQLIEEHKILNVDEDDDKKDFLHILLKLQKEGMLEIELTQDNLKAVILDMFTGGTETTATTIEWTMAELVRNPSIMKKAQDEVRRVIGNKSKLDDTDIAHLQYLKCIIKETLRLHAPVPLLVPRKTSTNVKLGGYDIPSKMTVYVNAWVIQTDPKLWDQPEEFLPEMFLKNSDDFKGQDFHFIPFGGGRRSCPGMTFGIASAEYVTANLLYHFNWELPGGEVMKDLDMTKAYGITIHRKFPLLLVPTLYSPNIIY</sequence>
<dbReference type="InParanoid" id="A0A7N2MNF7"/>
<comment type="similarity">
    <text evidence="1">Belongs to the cytochrome P450 family.</text>
</comment>
<dbReference type="InterPro" id="IPR002401">
    <property type="entry name" value="Cyt_P450_E_grp-I"/>
</dbReference>
<dbReference type="Gene3D" id="1.10.630.10">
    <property type="entry name" value="Cytochrome P450"/>
    <property type="match status" value="3"/>
</dbReference>
<evidence type="ECO:0008006" key="7">
    <source>
        <dbReference type="Google" id="ProtNLM"/>
    </source>
</evidence>
<keyword evidence="6" id="KW-1185">Reference proteome</keyword>
<evidence type="ECO:0000256" key="4">
    <source>
        <dbReference type="PIRSR" id="PIRSR602401-1"/>
    </source>
</evidence>
<protein>
    <recommendedName>
        <fullName evidence="7">Cytochrome P450 71A1</fullName>
    </recommendedName>
</protein>
<dbReference type="GO" id="GO:0020037">
    <property type="term" value="F:heme binding"/>
    <property type="evidence" value="ECO:0007669"/>
    <property type="project" value="InterPro"/>
</dbReference>
<dbReference type="FunFam" id="1.10.630.10:FF:000011">
    <property type="entry name" value="Cytochrome P450 83B1"/>
    <property type="match status" value="1"/>
</dbReference>
<dbReference type="Gramene" id="QL10p006411:mrna">
    <property type="protein sequence ID" value="QL10p006411:mrna"/>
    <property type="gene ID" value="QL10p006411"/>
</dbReference>
<dbReference type="PRINTS" id="PR00385">
    <property type="entry name" value="P450"/>
</dbReference>
<keyword evidence="2 4" id="KW-0479">Metal-binding</keyword>
<name>A0A7N2MNF7_QUELO</name>
<dbReference type="GO" id="GO:0004497">
    <property type="term" value="F:monooxygenase activity"/>
    <property type="evidence" value="ECO:0007669"/>
    <property type="project" value="InterPro"/>
</dbReference>
<dbReference type="CDD" id="cd11072">
    <property type="entry name" value="CYP71-like"/>
    <property type="match status" value="1"/>
</dbReference>
<evidence type="ECO:0000256" key="3">
    <source>
        <dbReference type="ARBA" id="ARBA00023004"/>
    </source>
</evidence>
<keyword evidence="4" id="KW-0349">Heme</keyword>
<dbReference type="EMBL" id="LRBV02000010">
    <property type="status" value="NOT_ANNOTATED_CDS"/>
    <property type="molecule type" value="Genomic_DNA"/>
</dbReference>
<dbReference type="InterPro" id="IPR017972">
    <property type="entry name" value="Cyt_P450_CS"/>
</dbReference>
<organism evidence="5 6">
    <name type="scientific">Quercus lobata</name>
    <name type="common">Valley oak</name>
    <dbReference type="NCBI Taxonomy" id="97700"/>
    <lineage>
        <taxon>Eukaryota</taxon>
        <taxon>Viridiplantae</taxon>
        <taxon>Streptophyta</taxon>
        <taxon>Embryophyta</taxon>
        <taxon>Tracheophyta</taxon>
        <taxon>Spermatophyta</taxon>
        <taxon>Magnoliopsida</taxon>
        <taxon>eudicotyledons</taxon>
        <taxon>Gunneridae</taxon>
        <taxon>Pentapetalae</taxon>
        <taxon>rosids</taxon>
        <taxon>fabids</taxon>
        <taxon>Fagales</taxon>
        <taxon>Fagaceae</taxon>
        <taxon>Quercus</taxon>
    </lineage>
</organism>
<evidence type="ECO:0000313" key="6">
    <source>
        <dbReference type="Proteomes" id="UP000594261"/>
    </source>
</evidence>
<dbReference type="SUPFAM" id="SSF48264">
    <property type="entry name" value="Cytochrome P450"/>
    <property type="match status" value="2"/>
</dbReference>
<dbReference type="PRINTS" id="PR00463">
    <property type="entry name" value="EP450I"/>
</dbReference>
<dbReference type="PANTHER" id="PTHR47955">
    <property type="entry name" value="CYTOCHROME P450 FAMILY 71 PROTEIN"/>
    <property type="match status" value="1"/>
</dbReference>
<dbReference type="Pfam" id="PF00067">
    <property type="entry name" value="p450"/>
    <property type="match status" value="3"/>
</dbReference>
<dbReference type="OMA" id="WLEWINK"/>
<reference evidence="5 6" key="1">
    <citation type="journal article" date="2016" name="G3 (Bethesda)">
        <title>First Draft Assembly and Annotation of the Genome of a California Endemic Oak Quercus lobata Nee (Fagaceae).</title>
        <authorList>
            <person name="Sork V.L."/>
            <person name="Fitz-Gibbon S.T."/>
            <person name="Puiu D."/>
            <person name="Crepeau M."/>
            <person name="Gugger P.F."/>
            <person name="Sherman R."/>
            <person name="Stevens K."/>
            <person name="Langley C.H."/>
            <person name="Pellegrini M."/>
            <person name="Salzberg S.L."/>
        </authorList>
    </citation>
    <scope>NUCLEOTIDE SEQUENCE [LARGE SCALE GENOMIC DNA]</scope>
    <source>
        <strain evidence="5 6">cv. SW786</strain>
    </source>
</reference>
<reference evidence="5" key="2">
    <citation type="submission" date="2021-01" db="UniProtKB">
        <authorList>
            <consortium name="EnsemblPlants"/>
        </authorList>
    </citation>
    <scope>IDENTIFICATION</scope>
</reference>